<dbReference type="AlphaFoldDB" id="A0A4V3C1C5"/>
<comment type="caution">
    <text evidence="2">The sequence shown here is derived from an EMBL/GenBank/DDBJ whole genome shotgun (WGS) entry which is preliminary data.</text>
</comment>
<gene>
    <name evidence="2" type="ORF">DFO68_10310</name>
</gene>
<sequence length="265" mass="29854">MSFEDPTQPAKPNPYQAGEQIPGARRQPFSAEKPYKEPVRPDVLASYKWHETALEAHPENHFFTSTKADHMGVVNAIDQLDHLVKARDPRVTPAAHQDRVNADAERAAKRLDDKFKAVAMRNIDSLKQMEQVVHDRLGISEDSRHGMEIRAKLASMSTEERRLAIHEAAANGDREVMAAVLNGPGFLTGLSADEKARMFDSYMRRHEPKLAAEMDAMKRSGEKLEAATAEAGTFIRRHYINHDHDPAARKADEARARYDDVLRNL</sequence>
<dbReference type="EMBL" id="SNWH01000003">
    <property type="protein sequence ID" value="TDO13789.1"/>
    <property type="molecule type" value="Genomic_DNA"/>
</dbReference>
<reference evidence="2 3" key="1">
    <citation type="submission" date="2019-03" db="EMBL/GenBank/DDBJ databases">
        <title>Freshwater and sediment microbial communities from various areas in North America, analyzing microbe dynamics in response to fracking.</title>
        <authorList>
            <person name="Lamendella R."/>
        </authorList>
    </citation>
    <scope>NUCLEOTIDE SEQUENCE [LARGE SCALE GENOMIC DNA]</scope>
    <source>
        <strain evidence="2 3">1_TX</strain>
    </source>
</reference>
<protein>
    <submittedName>
        <fullName evidence="2">Uncharacterized protein</fullName>
    </submittedName>
</protein>
<keyword evidence="3" id="KW-1185">Reference proteome</keyword>
<evidence type="ECO:0000313" key="2">
    <source>
        <dbReference type="EMBL" id="TDO13789.1"/>
    </source>
</evidence>
<evidence type="ECO:0000256" key="1">
    <source>
        <dbReference type="SAM" id="MobiDB-lite"/>
    </source>
</evidence>
<dbReference type="RefSeq" id="WP_133481986.1">
    <property type="nucleotide sequence ID" value="NZ_SNWH01000003.1"/>
</dbReference>
<accession>A0A4V3C1C5</accession>
<name>A0A4V3C1C5_9GAMM</name>
<proteinExistence type="predicted"/>
<evidence type="ECO:0000313" key="3">
    <source>
        <dbReference type="Proteomes" id="UP000295150"/>
    </source>
</evidence>
<organism evidence="2 3">
    <name type="scientific">Halomonas ventosae</name>
    <dbReference type="NCBI Taxonomy" id="229007"/>
    <lineage>
        <taxon>Bacteria</taxon>
        <taxon>Pseudomonadati</taxon>
        <taxon>Pseudomonadota</taxon>
        <taxon>Gammaproteobacteria</taxon>
        <taxon>Oceanospirillales</taxon>
        <taxon>Halomonadaceae</taxon>
        <taxon>Halomonas</taxon>
    </lineage>
</organism>
<feature type="region of interest" description="Disordered" evidence="1">
    <location>
        <begin position="1"/>
        <end position="37"/>
    </location>
</feature>
<dbReference type="Proteomes" id="UP000295150">
    <property type="component" value="Unassembled WGS sequence"/>
</dbReference>